<dbReference type="PANTHER" id="PTHR10805">
    <property type="entry name" value="COATOMER SUBUNIT EPSILON"/>
    <property type="match status" value="1"/>
</dbReference>
<proteinExistence type="inferred from homology"/>
<dbReference type="GO" id="GO:0006888">
    <property type="term" value="P:endoplasmic reticulum to Golgi vesicle-mediated transport"/>
    <property type="evidence" value="ECO:0007669"/>
    <property type="project" value="TreeGrafter"/>
</dbReference>
<dbReference type="EMBL" id="AOGT01001420">
    <property type="protein sequence ID" value="EMG47718.1"/>
    <property type="molecule type" value="Genomic_DNA"/>
</dbReference>
<dbReference type="GO" id="GO:0005198">
    <property type="term" value="F:structural molecule activity"/>
    <property type="evidence" value="ECO:0007669"/>
    <property type="project" value="InterPro"/>
</dbReference>
<dbReference type="PANTHER" id="PTHR10805:SF0">
    <property type="entry name" value="COATOMER SUBUNIT EPSILON"/>
    <property type="match status" value="1"/>
</dbReference>
<evidence type="ECO:0000313" key="13">
    <source>
        <dbReference type="Proteomes" id="UP000011777"/>
    </source>
</evidence>
<dbReference type="Proteomes" id="UP000011777">
    <property type="component" value="Unassembled WGS sequence"/>
</dbReference>
<evidence type="ECO:0000313" key="12">
    <source>
        <dbReference type="EMBL" id="EMG47718.1"/>
    </source>
</evidence>
<accession>M3J6N1</accession>
<dbReference type="GO" id="GO:0015031">
    <property type="term" value="P:protein transport"/>
    <property type="evidence" value="ECO:0007669"/>
    <property type="project" value="UniProtKB-KW"/>
</dbReference>
<dbReference type="AlphaFoldDB" id="M3J6N1"/>
<feature type="compositionally biased region" description="Low complexity" evidence="11">
    <location>
        <begin position="33"/>
        <end position="48"/>
    </location>
</feature>
<dbReference type="InterPro" id="IPR006822">
    <property type="entry name" value="Coatomer_esu"/>
</dbReference>
<keyword evidence="7" id="KW-0653">Protein transport</keyword>
<evidence type="ECO:0000256" key="6">
    <source>
        <dbReference type="ARBA" id="ARBA00022892"/>
    </source>
</evidence>
<dbReference type="eggNOG" id="KOG3081">
    <property type="taxonomic scope" value="Eukaryota"/>
</dbReference>
<dbReference type="Pfam" id="PF04733">
    <property type="entry name" value="Coatomer_E"/>
    <property type="match status" value="1"/>
</dbReference>
<dbReference type="OrthoDB" id="310217at2759"/>
<evidence type="ECO:0000256" key="4">
    <source>
        <dbReference type="ARBA" id="ARBA00022448"/>
    </source>
</evidence>
<keyword evidence="10" id="KW-0968">Cytoplasmic vesicle</keyword>
<dbReference type="GO" id="GO:0006891">
    <property type="term" value="P:intra-Golgi vesicle-mediated transport"/>
    <property type="evidence" value="ECO:0007669"/>
    <property type="project" value="TreeGrafter"/>
</dbReference>
<comment type="caution">
    <text evidence="12">The sequence shown here is derived from an EMBL/GenBank/DDBJ whole genome shotgun (WGS) entry which is preliminary data.</text>
</comment>
<evidence type="ECO:0000256" key="2">
    <source>
        <dbReference type="ARBA" id="ARBA00004347"/>
    </source>
</evidence>
<dbReference type="InterPro" id="IPR011990">
    <property type="entry name" value="TPR-like_helical_dom_sf"/>
</dbReference>
<protein>
    <submittedName>
        <fullName evidence="12">Coatomer subunit epsilon, putative (Epsilon-cop coatomer subunit, putative)</fullName>
    </submittedName>
</protein>
<evidence type="ECO:0000256" key="1">
    <source>
        <dbReference type="ARBA" id="ARBA00004255"/>
    </source>
</evidence>
<dbReference type="HOGENOM" id="CLU_961540_0_0_1"/>
<keyword evidence="6" id="KW-0931">ER-Golgi transport</keyword>
<feature type="non-terminal residue" evidence="12">
    <location>
        <position position="1"/>
    </location>
</feature>
<sequence length="290" mass="32873">VQQPGDQHSGENGGGEHELSAWDKIRLANGLDVSDQSKSVSSSPPTSSAWDELRKNPEVKLNNSQQLKKMDAFSDSGELYTIRNQFYTNQHNKVKAYSLDSFSPENQLKVLEFQIRSTIALEQDASKLIDEGKAAFPENEPLFQLLSAWNDLKDFGVDDSTYFEDVKTATFELQAVLTALYLVKFDKDIDQAIYFLSDYIDNVNSLSKYNELEPFLVLVQLYLIKGNLSGASKVLQNLSHFPESARDSIIYQVMESWILAVTGGTENINNSYYFYDEILSNDFDEDKHKN</sequence>
<reference evidence="12 13" key="1">
    <citation type="submission" date="2013-02" db="EMBL/GenBank/DDBJ databases">
        <title>Genome sequence of Candida maltosa Xu316, a potential industrial strain for xylitol and ethanol production.</title>
        <authorList>
            <person name="Yu J."/>
            <person name="Wang Q."/>
            <person name="Geng X."/>
            <person name="Bao W."/>
            <person name="He P."/>
            <person name="Cai J."/>
        </authorList>
    </citation>
    <scope>NUCLEOTIDE SEQUENCE [LARGE SCALE GENOMIC DNA]</scope>
    <source>
        <strain evidence="13">Xu316</strain>
    </source>
</reference>
<feature type="region of interest" description="Disordered" evidence="11">
    <location>
        <begin position="1"/>
        <end position="21"/>
    </location>
</feature>
<evidence type="ECO:0000256" key="5">
    <source>
        <dbReference type="ARBA" id="ARBA00022490"/>
    </source>
</evidence>
<feature type="region of interest" description="Disordered" evidence="11">
    <location>
        <begin position="33"/>
        <end position="61"/>
    </location>
</feature>
<dbReference type="OMA" id="TIRNQFF"/>
<dbReference type="GO" id="GO:0006890">
    <property type="term" value="P:retrograde vesicle-mediated transport, Golgi to endoplasmic reticulum"/>
    <property type="evidence" value="ECO:0007669"/>
    <property type="project" value="InterPro"/>
</dbReference>
<name>M3J6N1_CANMX</name>
<evidence type="ECO:0000256" key="9">
    <source>
        <dbReference type="ARBA" id="ARBA00023136"/>
    </source>
</evidence>
<keyword evidence="5" id="KW-0963">Cytoplasm</keyword>
<keyword evidence="13" id="KW-1185">Reference proteome</keyword>
<dbReference type="STRING" id="1245528.M3J6N1"/>
<organism evidence="12 13">
    <name type="scientific">Candida maltosa (strain Xu316)</name>
    <name type="common">Yeast</name>
    <dbReference type="NCBI Taxonomy" id="1245528"/>
    <lineage>
        <taxon>Eukaryota</taxon>
        <taxon>Fungi</taxon>
        <taxon>Dikarya</taxon>
        <taxon>Ascomycota</taxon>
        <taxon>Saccharomycotina</taxon>
        <taxon>Pichiomycetes</taxon>
        <taxon>Debaryomycetaceae</taxon>
        <taxon>Candida/Lodderomyces clade</taxon>
        <taxon>Candida</taxon>
    </lineage>
</organism>
<keyword evidence="4" id="KW-0813">Transport</keyword>
<evidence type="ECO:0000256" key="3">
    <source>
        <dbReference type="ARBA" id="ARBA00008827"/>
    </source>
</evidence>
<evidence type="ECO:0000256" key="7">
    <source>
        <dbReference type="ARBA" id="ARBA00022927"/>
    </source>
</evidence>
<keyword evidence="9" id="KW-0472">Membrane</keyword>
<evidence type="ECO:0000256" key="11">
    <source>
        <dbReference type="SAM" id="MobiDB-lite"/>
    </source>
</evidence>
<evidence type="ECO:0000256" key="8">
    <source>
        <dbReference type="ARBA" id="ARBA00023034"/>
    </source>
</evidence>
<evidence type="ECO:0000256" key="10">
    <source>
        <dbReference type="ARBA" id="ARBA00023329"/>
    </source>
</evidence>
<dbReference type="GO" id="GO:0030126">
    <property type="term" value="C:COPI vesicle coat"/>
    <property type="evidence" value="ECO:0007669"/>
    <property type="project" value="TreeGrafter"/>
</dbReference>
<comment type="similarity">
    <text evidence="3">Belongs to the COPE family.</text>
</comment>
<comment type="subcellular location">
    <subcellularLocation>
        <location evidence="2">Cytoplasmic vesicle</location>
        <location evidence="2">COPI-coated vesicle membrane</location>
        <topology evidence="2">Peripheral membrane protein</topology>
        <orientation evidence="2">Cytoplasmic side</orientation>
    </subcellularLocation>
    <subcellularLocation>
        <location evidence="1">Golgi apparatus membrane</location>
        <topology evidence="1">Peripheral membrane protein</topology>
        <orientation evidence="1">Cytoplasmic side</orientation>
    </subcellularLocation>
</comment>
<dbReference type="Gene3D" id="1.25.40.10">
    <property type="entry name" value="Tetratricopeptide repeat domain"/>
    <property type="match status" value="1"/>
</dbReference>
<keyword evidence="8" id="KW-0333">Golgi apparatus</keyword>
<dbReference type="GO" id="GO:0000139">
    <property type="term" value="C:Golgi membrane"/>
    <property type="evidence" value="ECO:0007669"/>
    <property type="project" value="UniProtKB-SubCell"/>
</dbReference>
<gene>
    <name evidence="12" type="ORF">G210_1861</name>
</gene>